<dbReference type="Gramene" id="rna-AYBTSS11_LOCUS28266">
    <property type="protein sequence ID" value="CAJ1976131.1"/>
    <property type="gene ID" value="gene-AYBTSS11_LOCUS28266"/>
</dbReference>
<keyword evidence="2" id="KW-1185">Reference proteome</keyword>
<reference evidence="1" key="1">
    <citation type="submission" date="2023-10" db="EMBL/GenBank/DDBJ databases">
        <authorList>
            <person name="Domelevo Entfellner J.-B."/>
        </authorList>
    </citation>
    <scope>NUCLEOTIDE SEQUENCE</scope>
</reference>
<gene>
    <name evidence="1" type="ORF">AYBTSS11_LOCUS28266</name>
</gene>
<proteinExistence type="predicted"/>
<evidence type="ECO:0000313" key="2">
    <source>
        <dbReference type="Proteomes" id="UP001189624"/>
    </source>
</evidence>
<sequence>TRPDWVVVRISALNLMGVGPHSLSRWGVTQTRILPLKEAPNVVTRKEVVGGGILKRMRPSCNVGDIANAL</sequence>
<dbReference type="AlphaFoldDB" id="A0AA86VRS7"/>
<feature type="non-terminal residue" evidence="1">
    <location>
        <position position="1"/>
    </location>
</feature>
<feature type="non-terminal residue" evidence="1">
    <location>
        <position position="70"/>
    </location>
</feature>
<name>A0AA86VRS7_9FABA</name>
<accession>A0AA86VRS7</accession>
<organism evidence="1 2">
    <name type="scientific">Sphenostylis stenocarpa</name>
    <dbReference type="NCBI Taxonomy" id="92480"/>
    <lineage>
        <taxon>Eukaryota</taxon>
        <taxon>Viridiplantae</taxon>
        <taxon>Streptophyta</taxon>
        <taxon>Embryophyta</taxon>
        <taxon>Tracheophyta</taxon>
        <taxon>Spermatophyta</taxon>
        <taxon>Magnoliopsida</taxon>
        <taxon>eudicotyledons</taxon>
        <taxon>Gunneridae</taxon>
        <taxon>Pentapetalae</taxon>
        <taxon>rosids</taxon>
        <taxon>fabids</taxon>
        <taxon>Fabales</taxon>
        <taxon>Fabaceae</taxon>
        <taxon>Papilionoideae</taxon>
        <taxon>50 kb inversion clade</taxon>
        <taxon>NPAAA clade</taxon>
        <taxon>indigoferoid/millettioid clade</taxon>
        <taxon>Phaseoleae</taxon>
        <taxon>Sphenostylis</taxon>
    </lineage>
</organism>
<protein>
    <submittedName>
        <fullName evidence="1">Uncharacterized protein</fullName>
    </submittedName>
</protein>
<evidence type="ECO:0000313" key="1">
    <source>
        <dbReference type="EMBL" id="CAJ1976131.1"/>
    </source>
</evidence>
<dbReference type="Proteomes" id="UP001189624">
    <property type="component" value="Chromosome 10"/>
</dbReference>
<dbReference type="EMBL" id="OY731407">
    <property type="protein sequence ID" value="CAJ1976131.1"/>
    <property type="molecule type" value="Genomic_DNA"/>
</dbReference>